<evidence type="ECO:0000313" key="3">
    <source>
        <dbReference type="Proteomes" id="UP001295444"/>
    </source>
</evidence>
<evidence type="ECO:0000313" key="2">
    <source>
        <dbReference type="EMBL" id="CAH2251136.1"/>
    </source>
</evidence>
<dbReference type="Pfam" id="PF15375">
    <property type="entry name" value="FSAF1"/>
    <property type="match status" value="1"/>
</dbReference>
<dbReference type="PANTHER" id="PTHR28366:SF1">
    <property type="entry name" value="CHROMOSOME 1 OPEN READING FRAME 131"/>
    <property type="match status" value="1"/>
</dbReference>
<organism evidence="2 3">
    <name type="scientific">Pelobates cultripes</name>
    <name type="common">Western spadefoot toad</name>
    <dbReference type="NCBI Taxonomy" id="61616"/>
    <lineage>
        <taxon>Eukaryota</taxon>
        <taxon>Metazoa</taxon>
        <taxon>Chordata</taxon>
        <taxon>Craniata</taxon>
        <taxon>Vertebrata</taxon>
        <taxon>Euteleostomi</taxon>
        <taxon>Amphibia</taxon>
        <taxon>Batrachia</taxon>
        <taxon>Anura</taxon>
        <taxon>Pelobatoidea</taxon>
        <taxon>Pelobatidae</taxon>
        <taxon>Pelobates</taxon>
    </lineage>
</organism>
<proteinExistence type="predicted"/>
<feature type="region of interest" description="Disordered" evidence="1">
    <location>
        <begin position="127"/>
        <end position="154"/>
    </location>
</feature>
<gene>
    <name evidence="2" type="ORF">PECUL_23A059729</name>
</gene>
<protein>
    <submittedName>
        <fullName evidence="2">Uncharacterized protein</fullName>
    </submittedName>
</protein>
<dbReference type="PANTHER" id="PTHR28366">
    <property type="entry name" value="CHROMOSOME 1 OPEN READING FRAME 131"/>
    <property type="match status" value="1"/>
</dbReference>
<evidence type="ECO:0000256" key="1">
    <source>
        <dbReference type="SAM" id="MobiDB-lite"/>
    </source>
</evidence>
<sequence>MEDTQGYVEVQDQLNSLLSDLYDFGDDFVHRDKTKTKRVAATQKHNSLKKTDDGVNVGELNECLASSKSHSKSKTKNALMFFKSIKDELRDKIDLTDAPSAEPNGVSCSEQGEPNVEVVTFSSYRKRKKAKEESNVEPQEGTETSLEEKDTDETRHTFNLERARLEVHKFGITGYKKEKQRLFEKERAIMLGAKPPKREYLNYKVYQEKRAARKEDSTMENNLEASSKKLKRGHGERKTKKAKNSGGIIPTGHVGKFKNGALFLSVKDIKMIKQSKVIK</sequence>
<dbReference type="Proteomes" id="UP001295444">
    <property type="component" value="Chromosome 02"/>
</dbReference>
<dbReference type="InterPro" id="IPR052852">
    <property type="entry name" value="SSU_Processome_Comp"/>
</dbReference>
<name>A0AAD1RFA3_PELCU</name>
<dbReference type="AlphaFoldDB" id="A0AAD1RFA3"/>
<feature type="region of interest" description="Disordered" evidence="1">
    <location>
        <begin position="213"/>
        <end position="247"/>
    </location>
</feature>
<feature type="compositionally biased region" description="Basic residues" evidence="1">
    <location>
        <begin position="228"/>
        <end position="243"/>
    </location>
</feature>
<reference evidence="2" key="1">
    <citation type="submission" date="2022-03" db="EMBL/GenBank/DDBJ databases">
        <authorList>
            <person name="Alioto T."/>
            <person name="Alioto T."/>
            <person name="Gomez Garrido J."/>
        </authorList>
    </citation>
    <scope>NUCLEOTIDE SEQUENCE</scope>
</reference>
<keyword evidence="3" id="KW-1185">Reference proteome</keyword>
<dbReference type="InterPro" id="IPR027973">
    <property type="entry name" value="FSAF1-like"/>
</dbReference>
<accession>A0AAD1RFA3</accession>
<dbReference type="EMBL" id="OW240913">
    <property type="protein sequence ID" value="CAH2251136.1"/>
    <property type="molecule type" value="Genomic_DNA"/>
</dbReference>